<keyword evidence="4" id="KW-1015">Disulfide bond</keyword>
<dbReference type="PROSITE" id="PS51352">
    <property type="entry name" value="THIOREDOXIN_2"/>
    <property type="match status" value="1"/>
</dbReference>
<dbReference type="GO" id="GO:0015036">
    <property type="term" value="F:disulfide oxidoreductase activity"/>
    <property type="evidence" value="ECO:0007669"/>
    <property type="project" value="InterPro"/>
</dbReference>
<evidence type="ECO:0000313" key="8">
    <source>
        <dbReference type="Proteomes" id="UP000199759"/>
    </source>
</evidence>
<protein>
    <submittedName>
        <fullName evidence="7">Cytochrome c biogenesis protein CcmG, thiol:disulfide interchange protein DsbE</fullName>
    </submittedName>
</protein>
<dbReference type="InterPro" id="IPR017937">
    <property type="entry name" value="Thioredoxin_CS"/>
</dbReference>
<evidence type="ECO:0000256" key="3">
    <source>
        <dbReference type="ARBA" id="ARBA00022748"/>
    </source>
</evidence>
<dbReference type="GO" id="GO:0017004">
    <property type="term" value="P:cytochrome complex assembly"/>
    <property type="evidence" value="ECO:0007669"/>
    <property type="project" value="UniProtKB-KW"/>
</dbReference>
<dbReference type="PANTHER" id="PTHR42852:SF6">
    <property type="entry name" value="THIOL:DISULFIDE INTERCHANGE PROTEIN DSBE"/>
    <property type="match status" value="1"/>
</dbReference>
<comment type="subcellular location">
    <subcellularLocation>
        <location evidence="1">Cell envelope</location>
    </subcellularLocation>
</comment>
<dbReference type="Pfam" id="PF08534">
    <property type="entry name" value="Redoxin"/>
    <property type="match status" value="1"/>
</dbReference>
<dbReference type="Gene3D" id="3.40.30.10">
    <property type="entry name" value="Glutaredoxin"/>
    <property type="match status" value="1"/>
</dbReference>
<feature type="domain" description="Thioredoxin" evidence="6">
    <location>
        <begin position="34"/>
        <end position="176"/>
    </location>
</feature>
<comment type="similarity">
    <text evidence="2">Belongs to the thioredoxin family. DsbE subfamily.</text>
</comment>
<reference evidence="7 8" key="1">
    <citation type="submission" date="2016-10" db="EMBL/GenBank/DDBJ databases">
        <authorList>
            <person name="de Groot N.N."/>
        </authorList>
    </citation>
    <scope>NUCLEOTIDE SEQUENCE [LARGE SCALE GENOMIC DNA]</scope>
    <source>
        <strain evidence="7 8">DSM 16077</strain>
    </source>
</reference>
<dbReference type="InterPro" id="IPR004799">
    <property type="entry name" value="Periplasmic_diS_OxRdtase_DsbE"/>
</dbReference>
<keyword evidence="5" id="KW-0676">Redox-active center</keyword>
<evidence type="ECO:0000256" key="2">
    <source>
        <dbReference type="ARBA" id="ARBA00007758"/>
    </source>
</evidence>
<dbReference type="PROSITE" id="PS00194">
    <property type="entry name" value="THIOREDOXIN_1"/>
    <property type="match status" value="1"/>
</dbReference>
<dbReference type="EMBL" id="FNHG01000012">
    <property type="protein sequence ID" value="SDM48875.1"/>
    <property type="molecule type" value="Genomic_DNA"/>
</dbReference>
<gene>
    <name evidence="7" type="ORF">SAMN04488568_11256</name>
</gene>
<sequence>MGRWLAFTPLLVFAVMAIYFGMGLREDPGAIPSQLIDEPLPAFDLPPVAGAEAGLSNSDLAGHVSLVNVFGSWCPPCAIEHPMLMQIARSQIVPIYGVDWRDTPEAGAAWLERHGNPYTAVGLDPESHLAIDLGITGAPESFLVDASGRVRYRHVGIITQQDWDETLLPLIRELEAS</sequence>
<dbReference type="SUPFAM" id="SSF52833">
    <property type="entry name" value="Thioredoxin-like"/>
    <property type="match status" value="1"/>
</dbReference>
<dbReference type="CDD" id="cd03010">
    <property type="entry name" value="TlpA_like_DsbE"/>
    <property type="match status" value="1"/>
</dbReference>
<dbReference type="InterPro" id="IPR013740">
    <property type="entry name" value="Redoxin"/>
</dbReference>
<dbReference type="GO" id="GO:0030288">
    <property type="term" value="C:outer membrane-bounded periplasmic space"/>
    <property type="evidence" value="ECO:0007669"/>
    <property type="project" value="InterPro"/>
</dbReference>
<dbReference type="AlphaFoldDB" id="A0A1G9TP35"/>
<dbReference type="STRING" id="144026.SAMN04488568_11256"/>
<organism evidence="7 8">
    <name type="scientific">Maricaulis salignorans</name>
    <dbReference type="NCBI Taxonomy" id="144026"/>
    <lineage>
        <taxon>Bacteria</taxon>
        <taxon>Pseudomonadati</taxon>
        <taxon>Pseudomonadota</taxon>
        <taxon>Alphaproteobacteria</taxon>
        <taxon>Maricaulales</taxon>
        <taxon>Maricaulaceae</taxon>
        <taxon>Maricaulis</taxon>
    </lineage>
</organism>
<dbReference type="InterPro" id="IPR050553">
    <property type="entry name" value="Thioredoxin_ResA/DsbE_sf"/>
</dbReference>
<evidence type="ECO:0000256" key="4">
    <source>
        <dbReference type="ARBA" id="ARBA00023157"/>
    </source>
</evidence>
<dbReference type="InterPro" id="IPR036249">
    <property type="entry name" value="Thioredoxin-like_sf"/>
</dbReference>
<accession>A0A1G9TP35</accession>
<dbReference type="Proteomes" id="UP000199759">
    <property type="component" value="Unassembled WGS sequence"/>
</dbReference>
<name>A0A1G9TP35_9PROT</name>
<keyword evidence="3" id="KW-0201">Cytochrome c-type biogenesis</keyword>
<dbReference type="InterPro" id="IPR013766">
    <property type="entry name" value="Thioredoxin_domain"/>
</dbReference>
<dbReference type="NCBIfam" id="TIGR00385">
    <property type="entry name" value="dsbE"/>
    <property type="match status" value="1"/>
</dbReference>
<dbReference type="PANTHER" id="PTHR42852">
    <property type="entry name" value="THIOL:DISULFIDE INTERCHANGE PROTEIN DSBE"/>
    <property type="match status" value="1"/>
</dbReference>
<proteinExistence type="inferred from homology"/>
<keyword evidence="8" id="KW-1185">Reference proteome</keyword>
<evidence type="ECO:0000313" key="7">
    <source>
        <dbReference type="EMBL" id="SDM48875.1"/>
    </source>
</evidence>
<evidence type="ECO:0000256" key="5">
    <source>
        <dbReference type="ARBA" id="ARBA00023284"/>
    </source>
</evidence>
<dbReference type="RefSeq" id="WP_091770454.1">
    <property type="nucleotide sequence ID" value="NZ_FNHG01000012.1"/>
</dbReference>
<evidence type="ECO:0000259" key="6">
    <source>
        <dbReference type="PROSITE" id="PS51352"/>
    </source>
</evidence>
<dbReference type="OrthoDB" id="9799347at2"/>
<evidence type="ECO:0000256" key="1">
    <source>
        <dbReference type="ARBA" id="ARBA00004196"/>
    </source>
</evidence>